<evidence type="ECO:0000313" key="2">
    <source>
        <dbReference type="Proteomes" id="UP000823851"/>
    </source>
</evidence>
<reference evidence="1" key="1">
    <citation type="journal article" date="2021" name="PeerJ">
        <title>Extensive microbial diversity within the chicken gut microbiome revealed by metagenomics and culture.</title>
        <authorList>
            <person name="Gilroy R."/>
            <person name="Ravi A."/>
            <person name="Getino M."/>
            <person name="Pursley I."/>
            <person name="Horton D.L."/>
            <person name="Alikhan N.F."/>
            <person name="Baker D."/>
            <person name="Gharbi K."/>
            <person name="Hall N."/>
            <person name="Watson M."/>
            <person name="Adriaenssens E.M."/>
            <person name="Foster-Nyarko E."/>
            <person name="Jarju S."/>
            <person name="Secka A."/>
            <person name="Antonio M."/>
            <person name="Oren A."/>
            <person name="Chaudhuri R.R."/>
            <person name="La Ragione R."/>
            <person name="Hildebrand F."/>
            <person name="Pallen M.J."/>
        </authorList>
    </citation>
    <scope>NUCLEOTIDE SEQUENCE</scope>
    <source>
        <strain evidence="1">ChiHjej8B7-25341</strain>
    </source>
</reference>
<organism evidence="1 2">
    <name type="scientific">Candidatus Eisenbergiella stercorigallinarum</name>
    <dbReference type="NCBI Taxonomy" id="2838557"/>
    <lineage>
        <taxon>Bacteria</taxon>
        <taxon>Bacillati</taxon>
        <taxon>Bacillota</taxon>
        <taxon>Clostridia</taxon>
        <taxon>Lachnospirales</taxon>
        <taxon>Lachnospiraceae</taxon>
        <taxon>Eisenbergiella</taxon>
    </lineage>
</organism>
<accession>A0A9D2R1R0</accession>
<evidence type="ECO:0000313" key="1">
    <source>
        <dbReference type="EMBL" id="HJD32257.1"/>
    </source>
</evidence>
<sequence>MWRVIELYAGEPFFTSKQLPFTYTVRGRELFCDRKEKSITEATFARAYAKIQSAKAAGDSIKGPKKLCMFGAPYIWGILKGTGLAGLDETDGPGTLTP</sequence>
<protein>
    <submittedName>
        <fullName evidence="1">Uncharacterized protein</fullName>
    </submittedName>
</protein>
<dbReference type="AlphaFoldDB" id="A0A9D2R1R0"/>
<gene>
    <name evidence="1" type="ORF">H9912_09995</name>
</gene>
<proteinExistence type="predicted"/>
<comment type="caution">
    <text evidence="1">The sequence shown here is derived from an EMBL/GenBank/DDBJ whole genome shotgun (WGS) entry which is preliminary data.</text>
</comment>
<dbReference type="Proteomes" id="UP000823851">
    <property type="component" value="Unassembled WGS sequence"/>
</dbReference>
<dbReference type="EMBL" id="DWUW01000284">
    <property type="protein sequence ID" value="HJD32257.1"/>
    <property type="molecule type" value="Genomic_DNA"/>
</dbReference>
<reference evidence="1" key="2">
    <citation type="submission" date="2021-04" db="EMBL/GenBank/DDBJ databases">
        <authorList>
            <person name="Gilroy R."/>
        </authorList>
    </citation>
    <scope>NUCLEOTIDE SEQUENCE</scope>
    <source>
        <strain evidence="1">ChiHjej8B7-25341</strain>
    </source>
</reference>
<name>A0A9D2R1R0_9FIRM</name>